<feature type="region of interest" description="Disordered" evidence="1">
    <location>
        <begin position="1337"/>
        <end position="1399"/>
    </location>
</feature>
<evidence type="ECO:0000256" key="1">
    <source>
        <dbReference type="SAM" id="MobiDB-lite"/>
    </source>
</evidence>
<feature type="compositionally biased region" description="Basic residues" evidence="1">
    <location>
        <begin position="3543"/>
        <end position="3552"/>
    </location>
</feature>
<feature type="region of interest" description="Disordered" evidence="1">
    <location>
        <begin position="2129"/>
        <end position="2153"/>
    </location>
</feature>
<feature type="region of interest" description="Disordered" evidence="1">
    <location>
        <begin position="3039"/>
        <end position="3072"/>
    </location>
</feature>
<feature type="region of interest" description="Disordered" evidence="1">
    <location>
        <begin position="854"/>
        <end position="923"/>
    </location>
</feature>
<keyword evidence="3" id="KW-1185">Reference proteome</keyword>
<feature type="compositionally biased region" description="Basic and acidic residues" evidence="1">
    <location>
        <begin position="4560"/>
        <end position="4575"/>
    </location>
</feature>
<name>A0ABM0LHW3_MICOH</name>
<feature type="region of interest" description="Disordered" evidence="1">
    <location>
        <begin position="5730"/>
        <end position="5753"/>
    </location>
</feature>
<accession>A0ABM0LHW3</accession>
<feature type="transmembrane region" description="Helical" evidence="2">
    <location>
        <begin position="36"/>
        <end position="57"/>
    </location>
</feature>
<feature type="region of interest" description="Disordered" evidence="1">
    <location>
        <begin position="1174"/>
        <end position="1199"/>
    </location>
</feature>
<feature type="region of interest" description="Disordered" evidence="1">
    <location>
        <begin position="3278"/>
        <end position="3304"/>
    </location>
</feature>
<gene>
    <name evidence="4" type="primary">Ccdc168</name>
</gene>
<feature type="compositionally biased region" description="Basic and acidic residues" evidence="1">
    <location>
        <begin position="4983"/>
        <end position="4992"/>
    </location>
</feature>
<feature type="region of interest" description="Disordered" evidence="1">
    <location>
        <begin position="4920"/>
        <end position="5022"/>
    </location>
</feature>
<dbReference type="PANTHER" id="PTHR35542">
    <property type="entry name" value="COILED-COIL DOMAIN-CONTAINING PROTEIN 168"/>
    <property type="match status" value="1"/>
</dbReference>
<feature type="compositionally biased region" description="Polar residues" evidence="1">
    <location>
        <begin position="3290"/>
        <end position="3304"/>
    </location>
</feature>
<dbReference type="PANTHER" id="PTHR35542:SF2">
    <property type="entry name" value="LEUCINE-RICH REPEAT TRANSMEMBRANE PROTEIN CCDC168"/>
    <property type="match status" value="1"/>
</dbReference>
<dbReference type="GeneID" id="101996081"/>
<feature type="compositionally biased region" description="Polar residues" evidence="1">
    <location>
        <begin position="1471"/>
        <end position="1491"/>
    </location>
</feature>
<feature type="compositionally biased region" description="Polar residues" evidence="1">
    <location>
        <begin position="4652"/>
        <end position="4666"/>
    </location>
</feature>
<feature type="compositionally biased region" description="Basic and acidic residues" evidence="1">
    <location>
        <begin position="3053"/>
        <end position="3069"/>
    </location>
</feature>
<feature type="compositionally biased region" description="Low complexity" evidence="1">
    <location>
        <begin position="2135"/>
        <end position="2148"/>
    </location>
</feature>
<feature type="region of interest" description="Disordered" evidence="1">
    <location>
        <begin position="1568"/>
        <end position="1628"/>
    </location>
</feature>
<evidence type="ECO:0000313" key="3">
    <source>
        <dbReference type="Proteomes" id="UP000694915"/>
    </source>
</evidence>
<feature type="compositionally biased region" description="Basic and acidic residues" evidence="1">
    <location>
        <begin position="1506"/>
        <end position="1517"/>
    </location>
</feature>
<feature type="region of interest" description="Disordered" evidence="1">
    <location>
        <begin position="5578"/>
        <end position="5626"/>
    </location>
</feature>
<organism evidence="3 4">
    <name type="scientific">Microtus ochrogaster</name>
    <name type="common">Prairie vole</name>
    <dbReference type="NCBI Taxonomy" id="79684"/>
    <lineage>
        <taxon>Eukaryota</taxon>
        <taxon>Metazoa</taxon>
        <taxon>Chordata</taxon>
        <taxon>Craniata</taxon>
        <taxon>Vertebrata</taxon>
        <taxon>Euteleostomi</taxon>
        <taxon>Mammalia</taxon>
        <taxon>Eutheria</taxon>
        <taxon>Euarchontoglires</taxon>
        <taxon>Glires</taxon>
        <taxon>Rodentia</taxon>
        <taxon>Myomorpha</taxon>
        <taxon>Muroidea</taxon>
        <taxon>Cricetidae</taxon>
        <taxon>Arvicolinae</taxon>
        <taxon>Microtus</taxon>
    </lineage>
</organism>
<feature type="region of interest" description="Disordered" evidence="1">
    <location>
        <begin position="1692"/>
        <end position="1757"/>
    </location>
</feature>
<feature type="region of interest" description="Disordered" evidence="1">
    <location>
        <begin position="4652"/>
        <end position="4703"/>
    </location>
</feature>
<reference evidence="4" key="1">
    <citation type="submission" date="2025-08" db="UniProtKB">
        <authorList>
            <consortium name="RefSeq"/>
        </authorList>
    </citation>
    <scope>IDENTIFICATION</scope>
</reference>
<proteinExistence type="predicted"/>
<feature type="compositionally biased region" description="Polar residues" evidence="1">
    <location>
        <begin position="4881"/>
        <end position="4896"/>
    </location>
</feature>
<feature type="compositionally biased region" description="Polar residues" evidence="1">
    <location>
        <begin position="5583"/>
        <end position="5592"/>
    </location>
</feature>
<feature type="compositionally biased region" description="Basic and acidic residues" evidence="1">
    <location>
        <begin position="1187"/>
        <end position="1199"/>
    </location>
</feature>
<feature type="region of interest" description="Disordered" evidence="1">
    <location>
        <begin position="4830"/>
        <end position="4855"/>
    </location>
</feature>
<feature type="region of interest" description="Disordered" evidence="1">
    <location>
        <begin position="724"/>
        <end position="753"/>
    </location>
</feature>
<feature type="compositionally biased region" description="Basic and acidic residues" evidence="1">
    <location>
        <begin position="4519"/>
        <end position="4543"/>
    </location>
</feature>
<evidence type="ECO:0000256" key="2">
    <source>
        <dbReference type="SAM" id="Phobius"/>
    </source>
</evidence>
<feature type="compositionally biased region" description="Basic and acidic residues" evidence="1">
    <location>
        <begin position="898"/>
        <end position="911"/>
    </location>
</feature>
<dbReference type="Proteomes" id="UP000694915">
    <property type="component" value="Unplaced"/>
</dbReference>
<feature type="region of interest" description="Disordered" evidence="1">
    <location>
        <begin position="1945"/>
        <end position="1964"/>
    </location>
</feature>
<evidence type="ECO:0000313" key="4">
    <source>
        <dbReference type="RefSeq" id="XP_005366483.1"/>
    </source>
</evidence>
<feature type="region of interest" description="Disordered" evidence="1">
    <location>
        <begin position="4519"/>
        <end position="4575"/>
    </location>
</feature>
<feature type="region of interest" description="Disordered" evidence="1">
    <location>
        <begin position="450"/>
        <end position="484"/>
    </location>
</feature>
<protein>
    <submittedName>
        <fullName evidence="4">Coiled-coil domain-containing protein 168</fullName>
    </submittedName>
</protein>
<keyword evidence="2" id="KW-0472">Membrane</keyword>
<keyword evidence="2" id="KW-1133">Transmembrane helix</keyword>
<feature type="region of interest" description="Disordered" evidence="1">
    <location>
        <begin position="4880"/>
        <end position="4904"/>
    </location>
</feature>
<feature type="compositionally biased region" description="Polar residues" evidence="1">
    <location>
        <begin position="1372"/>
        <end position="1399"/>
    </location>
</feature>
<sequence>MSKIYHFFKYISKPILEENTFCKIWHFLNSWILNNVWIVILIIIFLGVTFEIVLEFFKKKLELWGNGSSCSQKQNEDIFPKGMTYAMESWSISYTTSMERIETFSRSTPSNPPSEEIRYNTIERTISSDEWEHQRSHFCESHASSGGANTPLSMFHSKVKDIFSNSFPRKDPPSKYQTEQFSSNNLCSTMKTSGPKTSLPDALNLQRILRFTRPKDLHVAPSPPVHFFLSGGQIRRLEENIRRKISVNPKARSWRGAEGLHPRAQKPWTHSCYSHNEGVIPGEARTTFPDQSAVRNQLIHEAQCTSQTSQTQQFIHDQDSDSSQPGFSEPAFFPRSPFSSIAQNSIQAQQIDHENKGHHFNHTPCIVETEYSTKGIESAEHFSKTQSFVYFKDQNKRNHLGKGQNSVFQNAEFLSLNSNLLAEAVAQHKTAPGQQPLASLESNQYDAYSSVPLSPSIKRQKNGRKTPDSERKLGLRALPPKAKQTSPSWGFPIVVCRTSENKIALRCRKKKRAHQRKIMSAIASHLISASKLITPRGKKHFSKCPVAVIPDLVKYEHFLQKSLETEKVNYTNSNDPVRLGTMENTEHSFTGNTPQLAAPCLFDLNIPIHEGLSGVLSESAQKDASFPQRDSDREMKVQKDIENTENGEKPAVGTPGIQKCFSNDSVQNAKNAGEIILNFPGVNLLISLGSQKHEEHEFKDINVRVITGSRNLKEVKPLIANIRDYGNPSESEKPECDIRSNETNRHQDEGMSDTYHNTTQATISQFFDMEMCNKLKANAVTINCSHTALKQEELPDGKKIQEVKHIDKHSRLRKPQECWGSEEEENRETVGPLAEAFRVSHCLKPKDKCAQLEMGPIQSGKRKTQRPKKEVQSRTISTETVWETGPCPLTNPLQVEQVKQRTDKPPDRDKAASPMHPALMPENSPAAEGLIETTRHETPFCEKPTQTPDGHITEDKENLKRDLSAVATRPFKVRKNSSGPKNGLGVKDKINKVKKPAFSLRRSLTARDTLSHKRKVGDNFERLIKQTLCDVTLAPVPPTGHPLGSSIHSNKTSIKITPPKTQVEKKGKTLASLHKESKTVDTLKVQLCHGVKWVEQVLPETAAHVKRNHRHDVHPVKEIEMEKELFQGESSTEAIRESVDSLRMSSFCAANTNTGTPIQAELEYSAELEWSPPTAGELLTGDPPIQSRERNVPSRKNDTREISCGFTQKAFPCSLNYRMSVSTHSNKKKNPTRFTNKSAMRLPYMNKVKPPASRTLSTTGNKKNLKLNLKAKLKRINHAKSVFLESQNTLCLFIDRRLQEGFCHAQLKQGELASKMGVDSVAESRTFYNREKKCQEKQEPFVQAAPQHDQHQWAAANQRKDTLPDEPDPSPISVSQEQPANRQGVKSQKDSLQSASEDSLQMAPIQAEGFLQTTRTENGGNFPVVPKNLSLEAENSSSGKLTDIADDDLESDEKSEQELDLYPVGKEAESSRSLQVTFLQSSDSDTRSFASRQKEKKHALRRSKKQTTESRKYGKMREIKTSDSQTVNFRYSNKLNHVEMNNPQQRGSIASVCLEIIHSKVYILFNKKRRKSKSRAGKQKIKRLGCMQQTREKSPDGGNAQFLASADLSSSSSMKSDEEKGEEEPERFLVTQKSLPLILDVHQGKDHDLVKSDAQLNQVRRTITQVQPQTPPEVTSCSTLCAIPVEFQLEKPEDSALSERDRDLSGDRQHKGQAADGEKEAQGPPASHTNPKQSGGKKYDTAKMNGRHQEKKLAAETSSLTNVTLDINKSSKIDSEKGTAGEKTPCLMQWNLEMLLHKRKVPLDDIKKNDLQDKEEKENDDDALLKPFSQDSRDFVLCPHQSRDPNSQKLREQRENILFVTEQDIPQQSQPADLTRRECAVCISSPKVPPIQPEESRIDEVSTDRAKFDIPVDGTHAQKRYSWARLEREGLKNDLQATITESSNFSPPEVLRSKRKSKVSTGKALQGKMWSPSITMKRRKAFVSKILTIPQCGHRNNLLPKTWKSLISELLIQSALLPDTLNIIISKNSTAEKNKRSLTQELAATMLGSLSFSTPTSKERENLETLEKGNEMINSSLTVSTPPSNTVSVMPPLLNTEGSETGSIPCDTTRDKGPRRKCDYAISEQETWAEKDFTSLEPSQEPSPVSSESKCEDGTLEFSGKKYINPKARQASRLLHIARHYTRVHRKNRHHKRKHQLKRDKCMEEALFYAVEDEESCPLKLPTDELSLDTAARAAFSSRIPQRSNAEEKAELQASLSTTFLRPFDFFIPVLSDCKSQVDTGKLSENESTLNRRCAATKKKKISISKINKIDGHFITNHKKFKLRAKMKAIWLSENITGVFQNIIRFLLTNSNVENPFKTAIGLGVSKSAHTRPTHGTSPVEGIAECDDSVDKVGSSFLKDAKVHVGQRWGEKQEVLAEPAPFYTKNLTASAHLLKKPSLEESKGILFREYLPQTRKTYEANSEINVKMEINSKQGSLKEALSYTEKPHNCPEVSESTSTTAKHGVRNTHQSSLKEKSSFYLTGTVTSIAGHLIASKEFKRHMGSIRAPNLSMYKGIPSQMKSMESQSPPGYHAAVNIKKTPDSKTLEIKVDNGEVNTDMKSTYMCMPIQQVNMESSQHTWDMDEKSSEGNGLDKAQMKRKEEFAQLPFGADQKRQPGLVKSDVRSANTVHCRDMLQKTGIYLIDQEGNVKVREEFNQEVVLPSTTHTLQMEKQSNEFKTDWKTKSKSFALPRKQEKLNVLGPTWSSYASDTTYPETIRQKDKAKIANVKITVGAKQTKLKAKKISVRLLLRHGDSRHGDCQHGACWSMPRQHRNALGLRRNVQNLVLKAILSLGCFVSPVTKLSSVNLEKGKLGGRKDILPQKIMEKPPNQRQKSGSGCVDVPRKEEENEKEMHDDSTFKDIHRQFIQQFWVKSEETKEHHSCKFDNLQRKTNSELTFQKDETDNIGLATCRGRGGTKVYTGPQDSLQQGYPRKQGVILQTMKEFPRFGMTNKFIKNQDIKTSSPLMTGEMEVMGNPLDPNESLLIPRLMVQQQNTFTDPLPGSVPSQVPWRPHTEEPNENMKKSDKLLKNSTPQLKKVSNAEYISDMDHISRSIEKLLLLIKEQGKRRKRSRGGNNFETAEDIKATMMNPTPFANNSPPRTQFISTMNSGVFGQRDGTEPNESVATLWTQQRLCVQGTSLDYTQELTSKVICHNKRRAACTEGILCHKTIKMKLRKTTSRKFLGVTRYGAHSDRKERRHSFKTEKELPQGKTVADLLWKDFCASGYTVSQIKKLREAKEGKGKPRRPLNGTNMLSMQPTDNNSTLSTIRKSVQYTTMKQKEHQVLLLDITPQNKDQLMPGQQVEKPRYINWSVHLEKEAYRVVFPETEEADSSRLAAQGPRADTECEFSTAERVEQGVRKDPIQHALSVPPRRGGPEQTNISSSKEHDVFLVELDTFQKETCKLQESFKRESWPAGLENVPCPFREPFHLESAQVAKEVGTDRNMNSISRLFGLRETDPELGSKPQAFLCTDLENLYQTGTVLRGHAKLGPRPRILLNSVPCHKRAPRHSKPSSSTTRKDSGASVTGAKMNLKGKGKAEPTASPLKLNRQKVEISKKIRAKQLTQIMEFFLSCVLYKLQTENAQKEISAEAALDSEIFNPVLGKAASEGKILGGHSPSSEGVNLHAKGGAEHPEDACEPIPASGTHSLRDTHQITSAQVEKELKTVDSLDYHALNVEKQEHNDRTKEQNRYHLPFSLKSFEEHLSCSQNDSSVQPHLGPHTKEALLKVGNVSSKVKGPDLSSKAQVSTGSECRPAWILPSVILEQTKEQDPELPLESGSKTINCPNLLPSKKLSAGVQISKSVSYDSSCMPTVSKKELLLRASQKKQEVCLSKLFLHCFSLCLKFLHEKQKGNIEYRAMNDTIHRERKTLNSKKLVRFNDSTPSNISELHCHKKEKMIWIKHGKDKPGSVVIKARYSIPLPHLKLNKETSDVLISSDIRQEKHNSQGEKNGIKGTDMKGIMVSNITFKTEELALSYPFSGKKLTVLFDSIERQGKVREGLSKSDKKLKNSCISLPPLLHRNLNSRIKVEKRKSEQLKCCLPPLEPLLSLNYRKVPFSKAFSRDKLCKLTELTYAPQRKEYRNNIIHLKDRLSLIDIAQKGKTAPFKYLPQGKAKWWNNKEPTQEEEKNTVRKDVRDKEIPKLMDQNVKKTAQSHALSIKELQRETREEKLVYQINTAVALSISQLQLNKFSDTQIVDREGHNEINSLKEHAAQEEKEGREKDGTVNSTVRAKAIYSKAKKSPTLPMQNLSDLQGKTREQGGEVKEDGIQPGVTLTEKSFKTSVATSPQPTLTMSARIKKDRTTVLTRSSVSLGYVQNPLVLEGGIYKQQIAGDTSISLQNEKQPTSEEKEEGGMQMAKIITTHTYQEAMVQELKDERALDLTKSSPLVPDQSHPKLPGKLEFSDTKLRFRNSALRSSSTKGETVPREAIVGDTMKDVKRHHISPREQTYQKEIIDRQGGNVTLKLHNLLLSQKLYRTEPRTHINAPKPKERDSKSEPRDLRKMRTSQPSPTNIPLRKGAQVDEERLRSTRSSPDAEKIVDKEAMCSPVRKGKQYKKHIKITVGLPAGMHCKRTKASPIPDLLNTKEVVLNMKFLEKKEHNGKSELAVVATRSSLSLPSHPSQYSQDKTRRGAARGTRHSYPQGNFQEAADAQEPATKESAPVESDCMVKTTEYNGLEKSKSVTRVHQISEHPQVEMEYESDPQDHKIYLTRLGTIKKEKMLQMSFEEQKGQPEKCEKETSTQIGHWEKENELKDNLNNKTSPKFSVSPTKRSLKEALVTSDTLVCSKRSVAERQRETGSGSFMTSEKGRRSNASLSKMLTPAKMSQNKEEQNVNVEEQAMPQSKCGQMIKSKSSPPNGPVHSKNQRILLQTDVDKKTSVSIHLQTQSGVHMSTTEFNATRSKEDSPSIVPEEEQCDGTLPSKSHESPLQSEHLEETNTASDENLKQTKPEVDSNYSASQKEGALKAGGSGGVTLEEDRSEMQPSYIVQLENKAREHTSSPTSLVFPPATEEPDIETQVGTCRENGYPPEEKLKRELELSTAKQNIQGQKLLETRTPSSLYVYIPDCPESQESRFAETNLKRDLKPKYLTRRIPKHPISKTLGIIGCGRSSRQRKLEHAFKKPKTMVPSSQRAAGITVSSLCVSTISPPHNEGTVELETNPRREKRVCHSEFQKKLSDARDTKDVLTRAKELSKLSMHLDSKATEIKLSQIPEIVTVSCQKCNSQPQRTTEDYSRRLYLKHIKINFTSPKAGTIHNNLENNYRRDFPPVSCVKTMYVSNSSEVMTEAKGIKKQESVTSPETRSHILQKFSEKKRDNLLLHFETKALEIKTSNLPRIAAQSYAMASSQDKSKPLFTCIHSATKEQKRTNRVVVLFDEKSFCKIDRDLQCKYLRSVPRPSVPVVFKANVLPKHTYKLDVGSGSECKTAEDREESSSLLLLDTDLLQHVPFQKKNPHESSFFTRKFQEPPHALAFSADLQGTKPNDTMIPSELKLQMTPEKDKQCHFCFQETSLYKHYSISGTQQNTADLASSHSSWISDDWTNDGPLNTETSSDPAEYPASDPAESPASDPAECPASDLAESPATDLEECPATDLAECPATDLAECPATDLVECPSSEESDSEECVFIGNNFYLIKGSQKFLFEVPTAISLADLHRVDGATLLKSVYRDDPNDHHSRTQRKHTSLVAQPCYQSGNSRKHRLNSKMQSPDGLSHSPSNIVEIESMTSSITFSEDKHQTRTTWSRTSYSLASSATESNTKLNLAKKYGMSYVYPQVKERRKAKSNLWRKFDIFQRSKYSPSHSGEKHTRRKRLYHYESEESNPPTNWMPEPSAHQQNIKFYPERRKNQPFFYACVPADSVDVIPQTVRWLIPSKILEKSNFHIPQVASISKSWNLCSSSKKLLGLLAGAFNIVRHG</sequence>
<feature type="compositionally biased region" description="Basic and acidic residues" evidence="1">
    <location>
        <begin position="1737"/>
        <end position="1754"/>
    </location>
</feature>
<feature type="region of interest" description="Disordered" evidence="1">
    <location>
        <begin position="305"/>
        <end position="334"/>
    </location>
</feature>
<feature type="compositionally biased region" description="Basic and acidic residues" evidence="1">
    <location>
        <begin position="1692"/>
        <end position="1710"/>
    </location>
</feature>
<feature type="region of interest" description="Disordered" evidence="1">
    <location>
        <begin position="1415"/>
        <end position="1517"/>
    </location>
</feature>
<feature type="compositionally biased region" description="Polar residues" evidence="1">
    <location>
        <begin position="2494"/>
        <end position="2511"/>
    </location>
</feature>
<dbReference type="RefSeq" id="XP_005366483.1">
    <property type="nucleotide sequence ID" value="XM_005366426.2"/>
</dbReference>
<feature type="region of interest" description="Disordered" evidence="1">
    <location>
        <begin position="2093"/>
        <end position="2115"/>
    </location>
</feature>
<feature type="compositionally biased region" description="Polar residues" evidence="1">
    <location>
        <begin position="4920"/>
        <end position="4940"/>
    </location>
</feature>
<keyword evidence="2" id="KW-0812">Transmembrane</keyword>
<feature type="compositionally biased region" description="Basic residues" evidence="1">
    <location>
        <begin position="1568"/>
        <end position="1583"/>
    </location>
</feature>
<feature type="compositionally biased region" description="Basic and acidic residues" evidence="1">
    <location>
        <begin position="730"/>
        <end position="749"/>
    </location>
</feature>
<feature type="compositionally biased region" description="Basic residues" evidence="1">
    <location>
        <begin position="1494"/>
        <end position="1505"/>
    </location>
</feature>
<feature type="region of interest" description="Disordered" evidence="1">
    <location>
        <begin position="2864"/>
        <end position="2896"/>
    </location>
</feature>
<feature type="compositionally biased region" description="Basic and acidic residues" evidence="1">
    <location>
        <begin position="2882"/>
        <end position="2896"/>
    </location>
</feature>
<feature type="region of interest" description="Disordered" evidence="1">
    <location>
        <begin position="2487"/>
        <end position="2512"/>
    </location>
</feature>
<feature type="region of interest" description="Disordered" evidence="1">
    <location>
        <begin position="3543"/>
        <end position="3584"/>
    </location>
</feature>
<dbReference type="InterPro" id="IPR053366">
    <property type="entry name" value="LRR_transmembrane"/>
</dbReference>